<evidence type="ECO:0000313" key="2">
    <source>
        <dbReference type="EMBL" id="CAE0314748.1"/>
    </source>
</evidence>
<sequence>MSLRAHDCAGDSIKIGSDVNGMCILGSPPSVGDMPKSCTACLGIGDCEILSETCTPKDLLAQTGVAGKPETARTRGSSLEKSSMLGQRRKRFPNIVLLRLSGMGDGLWMGVRLILNYLSLNCEALLIFFESF</sequence>
<dbReference type="EMBL" id="HBIE01031865">
    <property type="protein sequence ID" value="CAE0314747.1"/>
    <property type="molecule type" value="Transcribed_RNA"/>
</dbReference>
<evidence type="ECO:0000313" key="1">
    <source>
        <dbReference type="EMBL" id="CAE0314747.1"/>
    </source>
</evidence>
<protein>
    <submittedName>
        <fullName evidence="2">Uncharacterized protein</fullName>
    </submittedName>
</protein>
<gene>
    <name evidence="1" type="ORF">FEHR0123_LOCUS9673</name>
    <name evidence="2" type="ORF">FEHR0123_LOCUS9674</name>
</gene>
<name>A0A7S3I6Z6_9SPIT</name>
<reference evidence="2" key="1">
    <citation type="submission" date="2021-01" db="EMBL/GenBank/DDBJ databases">
        <authorList>
            <person name="Corre E."/>
            <person name="Pelletier E."/>
            <person name="Niang G."/>
            <person name="Scheremetjew M."/>
            <person name="Finn R."/>
            <person name="Kale V."/>
            <person name="Holt S."/>
            <person name="Cochrane G."/>
            <person name="Meng A."/>
            <person name="Brown T."/>
            <person name="Cohen L."/>
        </authorList>
    </citation>
    <scope>NUCLEOTIDE SEQUENCE</scope>
    <source>
        <strain evidence="2">Fehren 1</strain>
    </source>
</reference>
<dbReference type="EMBL" id="HBIE01031866">
    <property type="protein sequence ID" value="CAE0314748.1"/>
    <property type="molecule type" value="Transcribed_RNA"/>
</dbReference>
<dbReference type="AlphaFoldDB" id="A0A7S3I6Z6"/>
<accession>A0A7S3I6Z6</accession>
<organism evidence="2">
    <name type="scientific">Favella ehrenbergii</name>
    <dbReference type="NCBI Taxonomy" id="182087"/>
    <lineage>
        <taxon>Eukaryota</taxon>
        <taxon>Sar</taxon>
        <taxon>Alveolata</taxon>
        <taxon>Ciliophora</taxon>
        <taxon>Intramacronucleata</taxon>
        <taxon>Spirotrichea</taxon>
        <taxon>Choreotrichia</taxon>
        <taxon>Tintinnida</taxon>
        <taxon>Xystonellidae</taxon>
        <taxon>Favella</taxon>
    </lineage>
</organism>
<proteinExistence type="predicted"/>